<organism evidence="2">
    <name type="scientific">marine sediment metagenome</name>
    <dbReference type="NCBI Taxonomy" id="412755"/>
    <lineage>
        <taxon>unclassified sequences</taxon>
        <taxon>metagenomes</taxon>
        <taxon>ecological metagenomes</taxon>
    </lineage>
</organism>
<evidence type="ECO:0000259" key="1">
    <source>
        <dbReference type="Pfam" id="PF13392"/>
    </source>
</evidence>
<accession>A0A0F9HGG4</accession>
<dbReference type="SUPFAM" id="SSF54060">
    <property type="entry name" value="His-Me finger endonucleases"/>
    <property type="match status" value="1"/>
</dbReference>
<feature type="domain" description="HNH nuclease" evidence="1">
    <location>
        <begin position="155"/>
        <end position="194"/>
    </location>
</feature>
<protein>
    <recommendedName>
        <fullName evidence="1">HNH nuclease domain-containing protein</fullName>
    </recommendedName>
</protein>
<reference evidence="2" key="1">
    <citation type="journal article" date="2015" name="Nature">
        <title>Complex archaea that bridge the gap between prokaryotes and eukaryotes.</title>
        <authorList>
            <person name="Spang A."/>
            <person name="Saw J.H."/>
            <person name="Jorgensen S.L."/>
            <person name="Zaremba-Niedzwiedzka K."/>
            <person name="Martijn J."/>
            <person name="Lind A.E."/>
            <person name="van Eijk R."/>
            <person name="Schleper C."/>
            <person name="Guy L."/>
            <person name="Ettema T.J."/>
        </authorList>
    </citation>
    <scope>NUCLEOTIDE SEQUENCE</scope>
</reference>
<evidence type="ECO:0000313" key="2">
    <source>
        <dbReference type="EMBL" id="KKM02247.1"/>
    </source>
</evidence>
<sequence>MASEAKRYLVECMDCGKERLITYSRHSKRRCLSCAIKLTWITSRQRPEVRTGVPYVGEIRYGREIGVKDRKHKYRWCRCSSCGYERWVAYRGRDVRLLCHPCARKRQIGEQSPGWKGGRNHHTEGYIGVHVPRDDFFFPMAPKPIGRYGGYVMEHRLVMARYLNRCLLPWEIVHHKNGVREDNRLENLELLPSRKFHIVDTLTKSLLKTMKERISYLERLLKTNGIEVSDL</sequence>
<dbReference type="InterPro" id="IPR003615">
    <property type="entry name" value="HNH_nuc"/>
</dbReference>
<dbReference type="AlphaFoldDB" id="A0A0F9HGG4"/>
<gene>
    <name evidence="2" type="ORF">LCGC14_1786350</name>
</gene>
<proteinExistence type="predicted"/>
<dbReference type="Gene3D" id="3.90.75.20">
    <property type="match status" value="1"/>
</dbReference>
<dbReference type="EMBL" id="LAZR01016987">
    <property type="protein sequence ID" value="KKM02247.1"/>
    <property type="molecule type" value="Genomic_DNA"/>
</dbReference>
<dbReference type="InterPro" id="IPR044925">
    <property type="entry name" value="His-Me_finger_sf"/>
</dbReference>
<comment type="caution">
    <text evidence="2">The sequence shown here is derived from an EMBL/GenBank/DDBJ whole genome shotgun (WGS) entry which is preliminary data.</text>
</comment>
<name>A0A0F9HGG4_9ZZZZ</name>
<dbReference type="Pfam" id="PF13392">
    <property type="entry name" value="HNH_3"/>
    <property type="match status" value="1"/>
</dbReference>